<dbReference type="Proteomes" id="UP000595437">
    <property type="component" value="Chromosome 6"/>
</dbReference>
<reference evidence="2" key="1">
    <citation type="submission" date="2021-01" db="EMBL/GenBank/DDBJ databases">
        <title>Caligus Genome Assembly.</title>
        <authorList>
            <person name="Gallardo-Escarate C."/>
        </authorList>
    </citation>
    <scope>NUCLEOTIDE SEQUENCE [LARGE SCALE GENOMIC DNA]</scope>
</reference>
<name>A0A7T8K7J9_CALRO</name>
<dbReference type="AlphaFoldDB" id="A0A7T8K7J9"/>
<dbReference type="EMBL" id="CP045895">
    <property type="protein sequence ID" value="QQP49178.1"/>
    <property type="molecule type" value="Genomic_DNA"/>
</dbReference>
<evidence type="ECO:0000313" key="2">
    <source>
        <dbReference type="Proteomes" id="UP000595437"/>
    </source>
</evidence>
<keyword evidence="2" id="KW-1185">Reference proteome</keyword>
<gene>
    <name evidence="1" type="ORF">FKW44_009734</name>
</gene>
<evidence type="ECO:0000313" key="1">
    <source>
        <dbReference type="EMBL" id="QQP49178.1"/>
    </source>
</evidence>
<feature type="non-terminal residue" evidence="1">
    <location>
        <position position="1"/>
    </location>
</feature>
<protein>
    <submittedName>
        <fullName evidence="1">Uncharacterized protein</fullName>
    </submittedName>
</protein>
<accession>A0A7T8K7J9</accession>
<proteinExistence type="predicted"/>
<sequence>KRSAASCMENAAETLSQQQTCCCGSIAVCTWKKKADRCRWFWRCRWVLLNGISLSL</sequence>
<organism evidence="1 2">
    <name type="scientific">Caligus rogercresseyi</name>
    <name type="common">Sea louse</name>
    <dbReference type="NCBI Taxonomy" id="217165"/>
    <lineage>
        <taxon>Eukaryota</taxon>
        <taxon>Metazoa</taxon>
        <taxon>Ecdysozoa</taxon>
        <taxon>Arthropoda</taxon>
        <taxon>Crustacea</taxon>
        <taxon>Multicrustacea</taxon>
        <taxon>Hexanauplia</taxon>
        <taxon>Copepoda</taxon>
        <taxon>Siphonostomatoida</taxon>
        <taxon>Caligidae</taxon>
        <taxon>Caligus</taxon>
    </lineage>
</organism>